<proteinExistence type="predicted"/>
<keyword evidence="4" id="KW-0969">Cilium</keyword>
<keyword evidence="10" id="KW-1185">Reference proteome</keyword>
<evidence type="ECO:0000313" key="10">
    <source>
        <dbReference type="Proteomes" id="UP001159641"/>
    </source>
</evidence>
<comment type="subcellular location">
    <subcellularLocation>
        <location evidence="1">Cytoplasm</location>
        <location evidence="1">Cytoskeleton</location>
        <location evidence="1">Flagellum axoneme</location>
    </subcellularLocation>
</comment>
<dbReference type="GO" id="GO:0070286">
    <property type="term" value="P:axonemal dynein complex assembly"/>
    <property type="evidence" value="ECO:0007669"/>
    <property type="project" value="InterPro"/>
</dbReference>
<evidence type="ECO:0000256" key="6">
    <source>
        <dbReference type="SAM" id="Coils"/>
    </source>
</evidence>
<dbReference type="PANTHER" id="PTHR21625:SF1">
    <property type="entry name" value="DYNEIN REGULATORY COMPLEX PROTEIN 1"/>
    <property type="match status" value="1"/>
</dbReference>
<dbReference type="PANTHER" id="PTHR21625">
    <property type="entry name" value="NYD-SP28 PROTEIN"/>
    <property type="match status" value="1"/>
</dbReference>
<keyword evidence="2" id="KW-0282">Flagellum</keyword>
<reference evidence="9 10" key="1">
    <citation type="submission" date="2022-11" db="EMBL/GenBank/DDBJ databases">
        <title>Whole genome sequence of Eschrichtius robustus ER-17-0199.</title>
        <authorList>
            <person name="Bruniche-Olsen A."/>
            <person name="Black A.N."/>
            <person name="Fields C.J."/>
            <person name="Walden K."/>
            <person name="Dewoody J.A."/>
        </authorList>
    </citation>
    <scope>NUCLEOTIDE SEQUENCE [LARGE SCALE GENOMIC DNA]</scope>
    <source>
        <strain evidence="9">ER-17-0199</strain>
        <tissue evidence="9">Blubber</tissue>
    </source>
</reference>
<keyword evidence="3 6" id="KW-0175">Coiled coil</keyword>
<name>A0AB34HWG3_ESCRO</name>
<dbReference type="GO" id="GO:0005858">
    <property type="term" value="C:axonemal dynein complex"/>
    <property type="evidence" value="ECO:0007669"/>
    <property type="project" value="InterPro"/>
</dbReference>
<dbReference type="GO" id="GO:0003352">
    <property type="term" value="P:regulation of cilium movement"/>
    <property type="evidence" value="ECO:0007669"/>
    <property type="project" value="TreeGrafter"/>
</dbReference>
<dbReference type="Proteomes" id="UP001159641">
    <property type="component" value="Unassembled WGS sequence"/>
</dbReference>
<dbReference type="EMBL" id="JAIQCJ010000492">
    <property type="protein sequence ID" value="KAJ8796242.1"/>
    <property type="molecule type" value="Genomic_DNA"/>
</dbReference>
<feature type="coiled-coil region" evidence="6">
    <location>
        <begin position="214"/>
        <end position="275"/>
    </location>
</feature>
<evidence type="ECO:0000256" key="4">
    <source>
        <dbReference type="ARBA" id="ARBA00023069"/>
    </source>
</evidence>
<evidence type="ECO:0000313" key="9">
    <source>
        <dbReference type="EMBL" id="KAJ8796242.1"/>
    </source>
</evidence>
<keyword evidence="5" id="KW-0966">Cell projection</keyword>
<evidence type="ECO:0000256" key="1">
    <source>
        <dbReference type="ARBA" id="ARBA00004611"/>
    </source>
</evidence>
<organism evidence="9 10">
    <name type="scientific">Eschrichtius robustus</name>
    <name type="common">California gray whale</name>
    <name type="synonym">Eschrichtius gibbosus</name>
    <dbReference type="NCBI Taxonomy" id="9764"/>
    <lineage>
        <taxon>Eukaryota</taxon>
        <taxon>Metazoa</taxon>
        <taxon>Chordata</taxon>
        <taxon>Craniata</taxon>
        <taxon>Vertebrata</taxon>
        <taxon>Euteleostomi</taxon>
        <taxon>Mammalia</taxon>
        <taxon>Eutheria</taxon>
        <taxon>Laurasiatheria</taxon>
        <taxon>Artiodactyla</taxon>
        <taxon>Whippomorpha</taxon>
        <taxon>Cetacea</taxon>
        <taxon>Mysticeti</taxon>
        <taxon>Eschrichtiidae</taxon>
        <taxon>Eschrichtius</taxon>
    </lineage>
</organism>
<evidence type="ECO:0000256" key="5">
    <source>
        <dbReference type="ARBA" id="ARBA00023273"/>
    </source>
</evidence>
<feature type="domain" description="Dynein regulatory complex protein 1/2 N-terminal" evidence="8">
    <location>
        <begin position="98"/>
        <end position="199"/>
    </location>
</feature>
<feature type="coiled-coil region" evidence="6">
    <location>
        <begin position="102"/>
        <end position="139"/>
    </location>
</feature>
<feature type="region of interest" description="Disordered" evidence="7">
    <location>
        <begin position="1"/>
        <end position="34"/>
    </location>
</feature>
<accession>A0AB34HWG3</accession>
<evidence type="ECO:0000256" key="2">
    <source>
        <dbReference type="ARBA" id="ARBA00022846"/>
    </source>
</evidence>
<evidence type="ECO:0000256" key="7">
    <source>
        <dbReference type="SAM" id="MobiDB-lite"/>
    </source>
</evidence>
<dbReference type="Pfam" id="PF14772">
    <property type="entry name" value="NYD-SP28"/>
    <property type="match status" value="1"/>
</dbReference>
<evidence type="ECO:0000256" key="3">
    <source>
        <dbReference type="ARBA" id="ARBA00023054"/>
    </source>
</evidence>
<sequence>MNPPGSLGVLEEKEEEHLATSVIGPSIHSDNPQERIQARRLRIAARLEARRREALGEYLDGKESEEDQSKSYKQKEESRLKLAKLLLCGTELVTNIQVAADIREIHRRVEEEEIKRQRLEKLENEVKTSQDKFEEITMKWEEGKQKRIPQELWEMLNAQQVHCAGLIEDKNKLISELQQELKAKDDQYVKDLKKQSGDICLLLERMEEQVKNVMKTFRQELQHIEKAFEVEREELLTNNKKKWEQALQAHNAKELEYLMNRIKKVEDHEKQLNKQRIWDCEEYNTIKIKLEQDVQV</sequence>
<comment type="caution">
    <text evidence="9">The sequence shown here is derived from an EMBL/GenBank/DDBJ whole genome shotgun (WGS) entry which is preliminary data.</text>
</comment>
<dbReference type="AlphaFoldDB" id="A0AB34HWG3"/>
<evidence type="ECO:0000259" key="8">
    <source>
        <dbReference type="Pfam" id="PF14772"/>
    </source>
</evidence>
<dbReference type="InterPro" id="IPR039750">
    <property type="entry name" value="DRC1/DRC2"/>
</dbReference>
<dbReference type="InterPro" id="IPR039505">
    <property type="entry name" value="DRC1/2_N"/>
</dbReference>
<protein>
    <recommendedName>
        <fullName evidence="8">Dynein regulatory complex protein 1/2 N-terminal domain-containing protein</fullName>
    </recommendedName>
</protein>
<gene>
    <name evidence="9" type="ORF">J1605_018039</name>
</gene>
<dbReference type="GO" id="GO:0060285">
    <property type="term" value="P:cilium-dependent cell motility"/>
    <property type="evidence" value="ECO:0007669"/>
    <property type="project" value="TreeGrafter"/>
</dbReference>